<dbReference type="EMBL" id="LR590481">
    <property type="protein sequence ID" value="VTQ88631.1"/>
    <property type="molecule type" value="Genomic_DNA"/>
</dbReference>
<proteinExistence type="predicted"/>
<accession>A0A4U9RCJ5</accession>
<sequence>MKRVSRNSAKKLRKVGRKIKKTKNGYYLIG</sequence>
<dbReference type="Proteomes" id="UP000308489">
    <property type="component" value="Chromosome 1"/>
</dbReference>
<dbReference type="AlphaFoldDB" id="A0A4U9RCJ5"/>
<organism evidence="1 2">
    <name type="scientific">Hathewaya histolytica</name>
    <name type="common">Clostridium histolyticum</name>
    <dbReference type="NCBI Taxonomy" id="1498"/>
    <lineage>
        <taxon>Bacteria</taxon>
        <taxon>Bacillati</taxon>
        <taxon>Bacillota</taxon>
        <taxon>Clostridia</taxon>
        <taxon>Eubacteriales</taxon>
        <taxon>Clostridiaceae</taxon>
        <taxon>Hathewaya</taxon>
    </lineage>
</organism>
<reference evidence="1 2" key="1">
    <citation type="submission" date="2019-05" db="EMBL/GenBank/DDBJ databases">
        <authorList>
            <consortium name="Pathogen Informatics"/>
        </authorList>
    </citation>
    <scope>NUCLEOTIDE SEQUENCE [LARGE SCALE GENOMIC DNA]</scope>
    <source>
        <strain evidence="1 2">NCTC503</strain>
    </source>
</reference>
<evidence type="ECO:0000313" key="1">
    <source>
        <dbReference type="EMBL" id="VTQ88631.1"/>
    </source>
</evidence>
<evidence type="ECO:0000313" key="2">
    <source>
        <dbReference type="Proteomes" id="UP000308489"/>
    </source>
</evidence>
<gene>
    <name evidence="1" type="ORF">NCTC503_01270</name>
</gene>
<keyword evidence="2" id="KW-1185">Reference proteome</keyword>
<dbReference type="KEGG" id="hhw:NCTC503_01270"/>
<name>A0A4U9RCJ5_HATHI</name>
<protein>
    <submittedName>
        <fullName evidence="1">Uncharacterized protein</fullName>
    </submittedName>
</protein>